<dbReference type="EMBL" id="MU006225">
    <property type="protein sequence ID" value="KAF2826717.1"/>
    <property type="molecule type" value="Genomic_DNA"/>
</dbReference>
<keyword evidence="2 6" id="KW-0812">Transmembrane</keyword>
<keyword evidence="3 6" id="KW-1133">Transmembrane helix</keyword>
<dbReference type="OrthoDB" id="4682787at2759"/>
<proteinExistence type="inferred from homology"/>
<keyword evidence="4 6" id="KW-0472">Membrane</keyword>
<dbReference type="Pfam" id="PF20684">
    <property type="entry name" value="Fung_rhodopsin"/>
    <property type="match status" value="1"/>
</dbReference>
<dbReference type="Proteomes" id="UP000799424">
    <property type="component" value="Unassembled WGS sequence"/>
</dbReference>
<accession>A0A6A7A1Y1</accession>
<evidence type="ECO:0000256" key="5">
    <source>
        <dbReference type="ARBA" id="ARBA00038359"/>
    </source>
</evidence>
<evidence type="ECO:0000256" key="2">
    <source>
        <dbReference type="ARBA" id="ARBA00022692"/>
    </source>
</evidence>
<dbReference type="InterPro" id="IPR049326">
    <property type="entry name" value="Rhodopsin_dom_fungi"/>
</dbReference>
<feature type="transmembrane region" description="Helical" evidence="6">
    <location>
        <begin position="197"/>
        <end position="217"/>
    </location>
</feature>
<name>A0A6A7A1Y1_9PLEO</name>
<feature type="transmembrane region" description="Helical" evidence="6">
    <location>
        <begin position="147"/>
        <end position="165"/>
    </location>
</feature>
<protein>
    <recommendedName>
        <fullName evidence="7">Rhodopsin domain-containing protein</fullName>
    </recommendedName>
</protein>
<dbReference type="AlphaFoldDB" id="A0A6A7A1Y1"/>
<evidence type="ECO:0000256" key="6">
    <source>
        <dbReference type="SAM" id="Phobius"/>
    </source>
</evidence>
<feature type="transmembrane region" description="Helical" evidence="6">
    <location>
        <begin position="68"/>
        <end position="89"/>
    </location>
</feature>
<evidence type="ECO:0000256" key="1">
    <source>
        <dbReference type="ARBA" id="ARBA00004141"/>
    </source>
</evidence>
<feature type="non-terminal residue" evidence="8">
    <location>
        <position position="302"/>
    </location>
</feature>
<reference evidence="8" key="1">
    <citation type="journal article" date="2020" name="Stud. Mycol.">
        <title>101 Dothideomycetes genomes: a test case for predicting lifestyles and emergence of pathogens.</title>
        <authorList>
            <person name="Haridas S."/>
            <person name="Albert R."/>
            <person name="Binder M."/>
            <person name="Bloem J."/>
            <person name="Labutti K."/>
            <person name="Salamov A."/>
            <person name="Andreopoulos B."/>
            <person name="Baker S."/>
            <person name="Barry K."/>
            <person name="Bills G."/>
            <person name="Bluhm B."/>
            <person name="Cannon C."/>
            <person name="Castanera R."/>
            <person name="Culley D."/>
            <person name="Daum C."/>
            <person name="Ezra D."/>
            <person name="Gonzalez J."/>
            <person name="Henrissat B."/>
            <person name="Kuo A."/>
            <person name="Liang C."/>
            <person name="Lipzen A."/>
            <person name="Lutzoni F."/>
            <person name="Magnuson J."/>
            <person name="Mondo S."/>
            <person name="Nolan M."/>
            <person name="Ohm R."/>
            <person name="Pangilinan J."/>
            <person name="Park H.-J."/>
            <person name="Ramirez L."/>
            <person name="Alfaro M."/>
            <person name="Sun H."/>
            <person name="Tritt A."/>
            <person name="Yoshinaga Y."/>
            <person name="Zwiers L.-H."/>
            <person name="Turgeon B."/>
            <person name="Goodwin S."/>
            <person name="Spatafora J."/>
            <person name="Crous P."/>
            <person name="Grigoriev I."/>
        </authorList>
    </citation>
    <scope>NUCLEOTIDE SEQUENCE</scope>
    <source>
        <strain evidence="8">CBS 113818</strain>
    </source>
</reference>
<dbReference type="PANTHER" id="PTHR33048:SF47">
    <property type="entry name" value="INTEGRAL MEMBRANE PROTEIN-RELATED"/>
    <property type="match status" value="1"/>
</dbReference>
<evidence type="ECO:0000259" key="7">
    <source>
        <dbReference type="Pfam" id="PF20684"/>
    </source>
</evidence>
<feature type="non-terminal residue" evidence="8">
    <location>
        <position position="1"/>
    </location>
</feature>
<feature type="transmembrane region" description="Helical" evidence="6">
    <location>
        <begin position="229"/>
        <end position="248"/>
    </location>
</feature>
<feature type="transmembrane region" description="Helical" evidence="6">
    <location>
        <begin position="109"/>
        <end position="135"/>
    </location>
</feature>
<keyword evidence="9" id="KW-1185">Reference proteome</keyword>
<feature type="transmembrane region" description="Helical" evidence="6">
    <location>
        <begin position="31"/>
        <end position="56"/>
    </location>
</feature>
<dbReference type="InterPro" id="IPR052337">
    <property type="entry name" value="SAT4-like"/>
</dbReference>
<feature type="transmembrane region" description="Helical" evidence="6">
    <location>
        <begin position="268"/>
        <end position="285"/>
    </location>
</feature>
<gene>
    <name evidence="8" type="ORF">CC86DRAFT_237099</name>
</gene>
<comment type="similarity">
    <text evidence="5">Belongs to the SAT4 family.</text>
</comment>
<dbReference type="GO" id="GO:0016020">
    <property type="term" value="C:membrane"/>
    <property type="evidence" value="ECO:0007669"/>
    <property type="project" value="UniProtKB-SubCell"/>
</dbReference>
<evidence type="ECO:0000256" key="4">
    <source>
        <dbReference type="ARBA" id="ARBA00023136"/>
    </source>
</evidence>
<evidence type="ECO:0000313" key="8">
    <source>
        <dbReference type="EMBL" id="KAF2826717.1"/>
    </source>
</evidence>
<evidence type="ECO:0000256" key="3">
    <source>
        <dbReference type="ARBA" id="ARBA00022989"/>
    </source>
</evidence>
<evidence type="ECO:0000313" key="9">
    <source>
        <dbReference type="Proteomes" id="UP000799424"/>
    </source>
</evidence>
<sequence length="302" mass="33671">LPLDEQLKLLNGPALKAPPGTTSNLVNPPNLNGVACSVMLSSAIICTLLVSLRLYSRIFYHKKFHLEDLAAVAALGTFAGFLYSSWMTLLHPGLFVHQWNVSLRTMFHAAYYMTVGVTFYGNVIMCLKIGILLEWSKTFVPRGHRNTFWWTCHVFLGINVVFYTICTFVETFGCRPRAKLWDFTLSGTCLDMPKVNIASAVVNFLSDLVILVLPQRIIWSLHMSTSKKAAVAALFALGVFASICAAFRIHSAVRFATNPDVLYNASDMGSWCTAEITAGFLVLCLPPMRKMFVESPFIRKLK</sequence>
<organism evidence="8 9">
    <name type="scientific">Ophiobolus disseminans</name>
    <dbReference type="NCBI Taxonomy" id="1469910"/>
    <lineage>
        <taxon>Eukaryota</taxon>
        <taxon>Fungi</taxon>
        <taxon>Dikarya</taxon>
        <taxon>Ascomycota</taxon>
        <taxon>Pezizomycotina</taxon>
        <taxon>Dothideomycetes</taxon>
        <taxon>Pleosporomycetidae</taxon>
        <taxon>Pleosporales</taxon>
        <taxon>Pleosporineae</taxon>
        <taxon>Phaeosphaeriaceae</taxon>
        <taxon>Ophiobolus</taxon>
    </lineage>
</organism>
<dbReference type="PANTHER" id="PTHR33048">
    <property type="entry name" value="PTH11-LIKE INTEGRAL MEMBRANE PROTEIN (AFU_ORTHOLOGUE AFUA_5G11245)"/>
    <property type="match status" value="1"/>
</dbReference>
<comment type="subcellular location">
    <subcellularLocation>
        <location evidence="1">Membrane</location>
        <topology evidence="1">Multi-pass membrane protein</topology>
    </subcellularLocation>
</comment>
<feature type="domain" description="Rhodopsin" evidence="7">
    <location>
        <begin position="52"/>
        <end position="292"/>
    </location>
</feature>